<gene>
    <name evidence="1" type="ORF">GSMUA_339330.1</name>
</gene>
<proteinExistence type="predicted"/>
<dbReference type="InterPro" id="IPR029063">
    <property type="entry name" value="SAM-dependent_MTases_sf"/>
</dbReference>
<dbReference type="GO" id="GO:0008276">
    <property type="term" value="F:protein methyltransferase activity"/>
    <property type="evidence" value="ECO:0007669"/>
    <property type="project" value="InterPro"/>
</dbReference>
<sequence length="270" mass="30133">MLLLRCDGDCGSLTRRLTQQRQMEDGDDDTVCLGESSFFFVNRDYELTTFSFGSHSLDLLCLRSASTDFDLTGQLVWPGAVLLNNYLSENAGILKGCSVIELGSGVGVTGILCSRFCHEVVLTDHNEEVLEARKNIELHSTSDTPTSAVLRAEKLEWGNSDHLSKILEEYPTGFDLVLGADIYILYFLQPFLFFQQSSIPFLFSTVEKLLRHRGGECKFILAYVSRAKLMDAMVVSEAIRHGLQIDEVDGTRSVVANLEGVIFEITLKRD</sequence>
<dbReference type="EMBL" id="HG996472">
    <property type="protein sequence ID" value="CAG1830679.1"/>
    <property type="molecule type" value="Genomic_DNA"/>
</dbReference>
<organism evidence="1">
    <name type="scientific">Musa acuminata subsp. malaccensis</name>
    <name type="common">Wild banana</name>
    <name type="synonym">Musa malaccensis</name>
    <dbReference type="NCBI Taxonomy" id="214687"/>
    <lineage>
        <taxon>Eukaryota</taxon>
        <taxon>Viridiplantae</taxon>
        <taxon>Streptophyta</taxon>
        <taxon>Embryophyta</taxon>
        <taxon>Tracheophyta</taxon>
        <taxon>Spermatophyta</taxon>
        <taxon>Magnoliopsida</taxon>
        <taxon>Liliopsida</taxon>
        <taxon>Zingiberales</taxon>
        <taxon>Musaceae</taxon>
        <taxon>Musa</taxon>
    </lineage>
</organism>
<dbReference type="AlphaFoldDB" id="A0A8D6ZK63"/>
<protein>
    <submittedName>
        <fullName evidence="1">(wild Malaysian banana) hypothetical protein</fullName>
    </submittedName>
</protein>
<dbReference type="PANTHER" id="PTHR23108:SF3">
    <property type="entry name" value="METHYLTRANSFERASE FAMILY PROTEIN"/>
    <property type="match status" value="1"/>
</dbReference>
<dbReference type="Gene3D" id="3.40.50.150">
    <property type="entry name" value="Vaccinia Virus protein VP39"/>
    <property type="match status" value="1"/>
</dbReference>
<dbReference type="PANTHER" id="PTHR23108">
    <property type="entry name" value="METHYLTRANSFERASE-RELATED"/>
    <property type="match status" value="1"/>
</dbReference>
<accession>A0A8D6ZK63</accession>
<evidence type="ECO:0000313" key="1">
    <source>
        <dbReference type="EMBL" id="CAG1830679.1"/>
    </source>
</evidence>
<dbReference type="Pfam" id="PF10294">
    <property type="entry name" value="Methyltransf_16"/>
    <property type="match status" value="1"/>
</dbReference>
<dbReference type="SUPFAM" id="SSF53335">
    <property type="entry name" value="S-adenosyl-L-methionine-dependent methyltransferases"/>
    <property type="match status" value="1"/>
</dbReference>
<dbReference type="InterPro" id="IPR038899">
    <property type="entry name" value="METTL22"/>
</dbReference>
<dbReference type="InterPro" id="IPR019410">
    <property type="entry name" value="Methyltransf_16"/>
</dbReference>
<name>A0A8D6ZK63_MUSAM</name>
<reference evidence="1" key="1">
    <citation type="submission" date="2021-03" db="EMBL/GenBank/DDBJ databases">
        <authorList>
            <consortium name="Genoscope - CEA"/>
            <person name="William W."/>
        </authorList>
    </citation>
    <scope>NUCLEOTIDE SEQUENCE</scope>
    <source>
        <strain evidence="1">Doubled-haploid Pahang</strain>
    </source>
</reference>